<dbReference type="PANTHER" id="PTHR11709:SF394">
    <property type="entry name" value="FI03373P-RELATED"/>
    <property type="match status" value="1"/>
</dbReference>
<dbReference type="Pfam" id="PF07732">
    <property type="entry name" value="Cu-oxidase_3"/>
    <property type="match status" value="1"/>
</dbReference>
<evidence type="ECO:0000256" key="2">
    <source>
        <dbReference type="ARBA" id="ARBA00023002"/>
    </source>
</evidence>
<evidence type="ECO:0000259" key="4">
    <source>
        <dbReference type="Pfam" id="PF00394"/>
    </source>
</evidence>
<organism evidence="7">
    <name type="scientific">marine metagenome</name>
    <dbReference type="NCBI Taxonomy" id="408172"/>
    <lineage>
        <taxon>unclassified sequences</taxon>
        <taxon>metagenomes</taxon>
        <taxon>ecological metagenomes</taxon>
    </lineage>
</organism>
<dbReference type="InterPro" id="IPR033138">
    <property type="entry name" value="Cu_oxidase_CS"/>
</dbReference>
<reference evidence="7" key="1">
    <citation type="submission" date="2018-05" db="EMBL/GenBank/DDBJ databases">
        <authorList>
            <person name="Lanie J.A."/>
            <person name="Ng W.-L."/>
            <person name="Kazmierczak K.M."/>
            <person name="Andrzejewski T.M."/>
            <person name="Davidsen T.M."/>
            <person name="Wayne K.J."/>
            <person name="Tettelin H."/>
            <person name="Glass J.I."/>
            <person name="Rusch D."/>
            <person name="Podicherti R."/>
            <person name="Tsui H.-C.T."/>
            <person name="Winkler M.E."/>
        </authorList>
    </citation>
    <scope>NUCLEOTIDE SEQUENCE</scope>
</reference>
<dbReference type="GO" id="GO:0016491">
    <property type="term" value="F:oxidoreductase activity"/>
    <property type="evidence" value="ECO:0007669"/>
    <property type="project" value="UniProtKB-KW"/>
</dbReference>
<evidence type="ECO:0008006" key="8">
    <source>
        <dbReference type="Google" id="ProtNLM"/>
    </source>
</evidence>
<dbReference type="InterPro" id="IPR011706">
    <property type="entry name" value="Cu-oxidase_C"/>
</dbReference>
<feature type="domain" description="Plastocyanin-like" evidence="5">
    <location>
        <begin position="450"/>
        <end position="564"/>
    </location>
</feature>
<dbReference type="PROSITE" id="PS00079">
    <property type="entry name" value="MULTICOPPER_OXIDASE1"/>
    <property type="match status" value="1"/>
</dbReference>
<protein>
    <recommendedName>
        <fullName evidence="8">Plastocyanin-like domain-containing protein</fullName>
    </recommendedName>
</protein>
<dbReference type="InterPro" id="IPR011707">
    <property type="entry name" value="Cu-oxidase-like_N"/>
</dbReference>
<evidence type="ECO:0000256" key="3">
    <source>
        <dbReference type="ARBA" id="ARBA00023008"/>
    </source>
</evidence>
<dbReference type="PANTHER" id="PTHR11709">
    <property type="entry name" value="MULTI-COPPER OXIDASE"/>
    <property type="match status" value="1"/>
</dbReference>
<dbReference type="InterPro" id="IPR001117">
    <property type="entry name" value="Cu-oxidase_2nd"/>
</dbReference>
<keyword evidence="3" id="KW-0186">Copper</keyword>
<dbReference type="InterPro" id="IPR008972">
    <property type="entry name" value="Cupredoxin"/>
</dbReference>
<dbReference type="GO" id="GO:0005507">
    <property type="term" value="F:copper ion binding"/>
    <property type="evidence" value="ECO:0007669"/>
    <property type="project" value="InterPro"/>
</dbReference>
<dbReference type="InterPro" id="IPR045087">
    <property type="entry name" value="Cu-oxidase_fam"/>
</dbReference>
<evidence type="ECO:0000259" key="6">
    <source>
        <dbReference type="Pfam" id="PF07732"/>
    </source>
</evidence>
<proteinExistence type="predicted"/>
<evidence type="ECO:0000256" key="1">
    <source>
        <dbReference type="ARBA" id="ARBA00022723"/>
    </source>
</evidence>
<dbReference type="InterPro" id="IPR002355">
    <property type="entry name" value="Cu_oxidase_Cu_BS"/>
</dbReference>
<keyword evidence="1" id="KW-0479">Metal-binding</keyword>
<accession>A0A381QIC2</accession>
<dbReference type="PROSITE" id="PS00080">
    <property type="entry name" value="MULTICOPPER_OXIDASE2"/>
    <property type="match status" value="1"/>
</dbReference>
<dbReference type="Gene3D" id="2.60.40.420">
    <property type="entry name" value="Cupredoxins - blue copper proteins"/>
    <property type="match status" value="3"/>
</dbReference>
<name>A0A381QIC2_9ZZZZ</name>
<dbReference type="SUPFAM" id="SSF49503">
    <property type="entry name" value="Cupredoxins"/>
    <property type="match status" value="3"/>
</dbReference>
<dbReference type="AlphaFoldDB" id="A0A381QIC2"/>
<evidence type="ECO:0000313" key="7">
    <source>
        <dbReference type="EMBL" id="SUZ78634.1"/>
    </source>
</evidence>
<keyword evidence="2" id="KW-0560">Oxidoreductase</keyword>
<dbReference type="EMBL" id="UINC01001360">
    <property type="protein sequence ID" value="SUZ78634.1"/>
    <property type="molecule type" value="Genomic_DNA"/>
</dbReference>
<sequence>MMPPPPTPIMRVARYCLTVVTAAVLASPLHAQSEMPGMGMSGGWRMVPMDPNMIMLPGLTGVVPVVGAFLPAAGINPASFPEAEPSQVVEMIDGDTLDIEVSIVRRILNGHEMVMFGYNRQYPGPLIRAPKDATLVVRVRNEIELPTTIHWHGVRLDNEFDGVPGVTQEAIQRGESFVYEVHVPDAGMFWYHPHAREDVQQDLGLFGNLLVTSPNPSYYGPAHREEILVLDDILMDEQGVLPWGESAPTHALMGRFGNVMMVNGETNHQLSAKQGEVVRFFLTNVANSRTFNVTFGGAQVKLIASDVGRFEREAWVESVVIAPAERYVVDVRFEEPGTTLIANSIQAINHFRGEFYPHVDTLSIVTVSTETAAPDISDSFYSLRVHDEIAAELEPYRPHLNREPDYELEATVRVQDLPTPIVLAMEADTLFFPPMEWNDAMPVMNWLSTGDQVTWILKDRDTGAENNDIDWNFKVGDLVKIRIFNSPDSFHPMNHPIHIHGQRFLVTSMDGAENQNLVWKDTAIVPVGSSMDLLVEMSNPGEWMLHCHIAEHLSAGMMFSFTVQGQ</sequence>
<evidence type="ECO:0000259" key="5">
    <source>
        <dbReference type="Pfam" id="PF07731"/>
    </source>
</evidence>
<dbReference type="CDD" id="cd04207">
    <property type="entry name" value="CuRO_3_LCC_like"/>
    <property type="match status" value="1"/>
</dbReference>
<dbReference type="Pfam" id="PF07731">
    <property type="entry name" value="Cu-oxidase_2"/>
    <property type="match status" value="1"/>
</dbReference>
<dbReference type="CDD" id="cd13861">
    <property type="entry name" value="CuRO_1_CumA_like"/>
    <property type="match status" value="1"/>
</dbReference>
<feature type="domain" description="Plastocyanin-like" evidence="4">
    <location>
        <begin position="262"/>
        <end position="344"/>
    </location>
</feature>
<gene>
    <name evidence="7" type="ORF">METZ01_LOCUS31488</name>
</gene>
<feature type="domain" description="Plastocyanin-like" evidence="6">
    <location>
        <begin position="109"/>
        <end position="215"/>
    </location>
</feature>
<dbReference type="Pfam" id="PF00394">
    <property type="entry name" value="Cu-oxidase"/>
    <property type="match status" value="1"/>
</dbReference>